<reference evidence="7" key="2">
    <citation type="submission" date="2021-04" db="EMBL/GenBank/DDBJ databases">
        <authorList>
            <person name="Podell S."/>
        </authorList>
    </citation>
    <scope>NUCLEOTIDE SEQUENCE</scope>
    <source>
        <strain evidence="7">Hildebrandi</strain>
    </source>
</reference>
<dbReference type="HAMAP" id="MF_00956">
    <property type="entry name" value="GDP_fucose_synth"/>
    <property type="match status" value="1"/>
</dbReference>
<dbReference type="InterPro" id="IPR028614">
    <property type="entry name" value="GDP_fucose/colitose_synth"/>
</dbReference>
<dbReference type="GO" id="GO:0050577">
    <property type="term" value="F:GDP-L-fucose synthase activity"/>
    <property type="evidence" value="ECO:0007669"/>
    <property type="project" value="UniProtKB-EC"/>
</dbReference>
<dbReference type="Pfam" id="PF01370">
    <property type="entry name" value="Epimerase"/>
    <property type="match status" value="1"/>
</dbReference>
<dbReference type="OrthoDB" id="202470at2759"/>
<evidence type="ECO:0000256" key="5">
    <source>
        <dbReference type="ARBA" id="ARBA00023235"/>
    </source>
</evidence>
<evidence type="ECO:0000256" key="3">
    <source>
        <dbReference type="ARBA" id="ARBA00022857"/>
    </source>
</evidence>
<gene>
    <name evidence="7" type="ORF">IV203_000428</name>
</gene>
<reference evidence="7" key="1">
    <citation type="journal article" date="2021" name="Sci. Rep.">
        <title>Diploid genomic architecture of Nitzschia inconspicua, an elite biomass production diatom.</title>
        <authorList>
            <person name="Oliver A."/>
            <person name="Podell S."/>
            <person name="Pinowska A."/>
            <person name="Traller J.C."/>
            <person name="Smith S.R."/>
            <person name="McClure R."/>
            <person name="Beliaev A."/>
            <person name="Bohutskyi P."/>
            <person name="Hill E.A."/>
            <person name="Rabines A."/>
            <person name="Zheng H."/>
            <person name="Allen L.Z."/>
            <person name="Kuo A."/>
            <person name="Grigoriev I.V."/>
            <person name="Allen A.E."/>
            <person name="Hazlebeck D."/>
            <person name="Allen E.E."/>
        </authorList>
    </citation>
    <scope>NUCLEOTIDE SEQUENCE</scope>
    <source>
        <strain evidence="7">Hildebrandi</strain>
    </source>
</reference>
<accession>A0A9K3L587</accession>
<dbReference type="EMBL" id="JAGRRH010000015">
    <property type="protein sequence ID" value="KAG7355742.1"/>
    <property type="molecule type" value="Genomic_DNA"/>
</dbReference>
<protein>
    <recommendedName>
        <fullName evidence="2">GDP-L-fucose synthase</fullName>
        <ecNumber evidence="2">1.1.1.271</ecNumber>
    </recommendedName>
</protein>
<dbReference type="PANTHER" id="PTHR43238">
    <property type="entry name" value="GDP-L-FUCOSE SYNTHASE"/>
    <property type="match status" value="1"/>
</dbReference>
<evidence type="ECO:0000313" key="8">
    <source>
        <dbReference type="Proteomes" id="UP000693970"/>
    </source>
</evidence>
<dbReference type="Proteomes" id="UP000693970">
    <property type="component" value="Unassembled WGS sequence"/>
</dbReference>
<keyword evidence="8" id="KW-1185">Reference proteome</keyword>
<evidence type="ECO:0000256" key="1">
    <source>
        <dbReference type="ARBA" id="ARBA00004883"/>
    </source>
</evidence>
<name>A0A9K3L587_9STRA</name>
<keyword evidence="4" id="KW-0560">Oxidoreductase</keyword>
<dbReference type="InterPro" id="IPR001509">
    <property type="entry name" value="Epimerase_deHydtase"/>
</dbReference>
<dbReference type="AlphaFoldDB" id="A0A9K3L587"/>
<proteinExistence type="inferred from homology"/>
<dbReference type="GO" id="GO:0016853">
    <property type="term" value="F:isomerase activity"/>
    <property type="evidence" value="ECO:0007669"/>
    <property type="project" value="UniProtKB-KW"/>
</dbReference>
<dbReference type="CDD" id="cd05239">
    <property type="entry name" value="GDP_FS_SDR_e"/>
    <property type="match status" value="1"/>
</dbReference>
<keyword evidence="5" id="KW-0413">Isomerase</keyword>
<dbReference type="EC" id="1.1.1.271" evidence="2"/>
<comment type="pathway">
    <text evidence="1">Nucleotide-sugar biosynthesis; GDP-L-fucose biosynthesis via de novo pathway; GDP-L-fucose from GDP-alpha-D-mannose: step 2/2.</text>
</comment>
<evidence type="ECO:0000259" key="6">
    <source>
        <dbReference type="Pfam" id="PF01370"/>
    </source>
</evidence>
<evidence type="ECO:0000313" key="7">
    <source>
        <dbReference type="EMBL" id="KAG7355742.1"/>
    </source>
</evidence>
<sequence>MTTDGSTNGDDAPTVVLVTGGSGLVGQAIKEYVEEEGNTKDGETWIFLSSKEGDLRDRKATEAIFEKYQPTHVIHLAAKVGGLFANMSAKVEFFRENILINDNVMECCRIYKVKKLVSFLSTCIFPDKTTYPIDETMLHNGPPHPSNEGYAYAKRLIDTMNRAYAEEYNCNFTSIIPTNIYGKYDNFSIQNGHVIPGLIHKCYLAKQENKPFVIWGSGTPLRQFVFSRDLAELTVWVMREYHEPTPITLSVDEEEEVSIKDVALAVAKAMKFEGPVEFDTSKADGQFKKTAGNKKLRSYQPDYQFTSIEDGIQQSVDWFVENYDTCRK</sequence>
<feature type="domain" description="NAD-dependent epimerase/dehydratase" evidence="6">
    <location>
        <begin position="16"/>
        <end position="243"/>
    </location>
</feature>
<dbReference type="PANTHER" id="PTHR43238:SF1">
    <property type="entry name" value="GDP-L-FUCOSE SYNTHASE"/>
    <property type="match status" value="1"/>
</dbReference>
<keyword evidence="3" id="KW-0521">NADP</keyword>
<comment type="caution">
    <text evidence="7">The sequence shown here is derived from an EMBL/GenBank/DDBJ whole genome shotgun (WGS) entry which is preliminary data.</text>
</comment>
<evidence type="ECO:0000256" key="2">
    <source>
        <dbReference type="ARBA" id="ARBA00012371"/>
    </source>
</evidence>
<organism evidence="7 8">
    <name type="scientific">Nitzschia inconspicua</name>
    <dbReference type="NCBI Taxonomy" id="303405"/>
    <lineage>
        <taxon>Eukaryota</taxon>
        <taxon>Sar</taxon>
        <taxon>Stramenopiles</taxon>
        <taxon>Ochrophyta</taxon>
        <taxon>Bacillariophyta</taxon>
        <taxon>Bacillariophyceae</taxon>
        <taxon>Bacillariophycidae</taxon>
        <taxon>Bacillariales</taxon>
        <taxon>Bacillariaceae</taxon>
        <taxon>Nitzschia</taxon>
    </lineage>
</organism>
<evidence type="ECO:0000256" key="4">
    <source>
        <dbReference type="ARBA" id="ARBA00023002"/>
    </source>
</evidence>